<evidence type="ECO:0000313" key="2">
    <source>
        <dbReference type="Proteomes" id="UP000798662"/>
    </source>
</evidence>
<protein>
    <submittedName>
        <fullName evidence="1">Uncharacterized protein</fullName>
    </submittedName>
</protein>
<accession>A0ACC3BTE5</accession>
<evidence type="ECO:0000313" key="1">
    <source>
        <dbReference type="EMBL" id="KAK1860787.1"/>
    </source>
</evidence>
<gene>
    <name evidence="1" type="ORF">I4F81_003374</name>
</gene>
<sequence>MCDRLLHELSVGKKSADVVLTAGATWSNITCDNVPFVVLDMTAFVSKNQDGHSQRLVNKALFGSPNAAAPSAEAAGGGRTAGVAGGAKAAAGVGSKATGAAGAKAATGGGSKAAGAAGGRGKAARAASAKAVAAVGGNKAAAAAAAKAVAAVGAKAVGVAGAKAAAAGVGAKAAGVAVGAQVAAAGAAGSAAVAAAPVAAGVGVAVTVAGLLLVPTNGLLSRQQAKHLERELATVKSHFGYDPTTADGGGPPPSAAEPQVLLCPQCAARRASGRPAHAYGFQSKGLAPQIFRRSATPRA</sequence>
<dbReference type="Proteomes" id="UP000798662">
    <property type="component" value="Chromosome 1"/>
</dbReference>
<reference evidence="1" key="1">
    <citation type="submission" date="2019-11" db="EMBL/GenBank/DDBJ databases">
        <title>Nori genome reveals adaptations in red seaweeds to the harsh intertidal environment.</title>
        <authorList>
            <person name="Wang D."/>
            <person name="Mao Y."/>
        </authorList>
    </citation>
    <scope>NUCLEOTIDE SEQUENCE</scope>
    <source>
        <tissue evidence="1">Gametophyte</tissue>
    </source>
</reference>
<organism evidence="1 2">
    <name type="scientific">Pyropia yezoensis</name>
    <name type="common">Susabi-nori</name>
    <name type="synonym">Porphyra yezoensis</name>
    <dbReference type="NCBI Taxonomy" id="2788"/>
    <lineage>
        <taxon>Eukaryota</taxon>
        <taxon>Rhodophyta</taxon>
        <taxon>Bangiophyceae</taxon>
        <taxon>Bangiales</taxon>
        <taxon>Bangiaceae</taxon>
        <taxon>Pyropia</taxon>
    </lineage>
</organism>
<proteinExistence type="predicted"/>
<keyword evidence="2" id="KW-1185">Reference proteome</keyword>
<dbReference type="EMBL" id="CM020618">
    <property type="protein sequence ID" value="KAK1860787.1"/>
    <property type="molecule type" value="Genomic_DNA"/>
</dbReference>
<name>A0ACC3BTE5_PYRYE</name>
<comment type="caution">
    <text evidence="1">The sequence shown here is derived from an EMBL/GenBank/DDBJ whole genome shotgun (WGS) entry which is preliminary data.</text>
</comment>